<dbReference type="EMBL" id="HACG01010830">
    <property type="protein sequence ID" value="CEK57695.1"/>
    <property type="molecule type" value="Transcribed_RNA"/>
</dbReference>
<keyword evidence="6" id="KW-0808">Transferase</keyword>
<keyword evidence="12" id="KW-0325">Glycoprotein</keyword>
<keyword evidence="8" id="KW-0735">Signal-anchor</keyword>
<feature type="non-terminal residue" evidence="15">
    <location>
        <position position="92"/>
    </location>
</feature>
<evidence type="ECO:0000256" key="2">
    <source>
        <dbReference type="ARBA" id="ARBA00004922"/>
    </source>
</evidence>
<dbReference type="AlphaFoldDB" id="A0A0B6YQB6"/>
<dbReference type="GO" id="GO:0030144">
    <property type="term" value="F:alpha-1,6-mannosylglycoprotein 6-beta-N-acetylglucosaminyltransferase activity"/>
    <property type="evidence" value="ECO:0007669"/>
    <property type="project" value="UniProtKB-EC"/>
</dbReference>
<keyword evidence="10" id="KW-0333">Golgi apparatus</keyword>
<comment type="catalytic activity">
    <reaction evidence="13">
        <text>N(4)-{beta-D-GlcNAc-(1-&gt;2)-[beta-D-GlcNAc-(1-&gt;4)]-alpha-D-Man-(1-&gt;3)-[beta-D-GlcNAc-(1-&gt;2)-alpha-D-Man-(1-&gt;6)]-beta-D-Man-(1-&gt;4)-beta-D-GlcNAc-(1-&gt;4)-beta-D-GlcNAc}-L-asparaginyl-[protein] + UDP-N-acetyl-alpha-D-glucosamine = N(4)-{beta-D-GlcNAc-(1-&gt;2)-[beta-D-GlcNAc-(1-&gt;4)]-alpha-D-Man-(1-&gt;3)-[beta-D-GlcNAc-(1-&gt;2)-[beta-D-GlcNAc-(1-&gt;6)]-alpha-D-Man-(1-&gt;6)]-beta-D-Man-(1-&gt;4)-beta-D-GlcNAc-(1-&gt;4)-beta-D-GlcNAc}-L-asparaginyl-[protein] + UDP + H(+)</text>
        <dbReference type="Rhea" id="RHEA:16921"/>
        <dbReference type="Rhea" id="RHEA-COMP:14374"/>
        <dbReference type="Rhea" id="RHEA-COMP:14377"/>
        <dbReference type="ChEBI" id="CHEBI:15378"/>
        <dbReference type="ChEBI" id="CHEBI:57705"/>
        <dbReference type="ChEBI" id="CHEBI:58223"/>
        <dbReference type="ChEBI" id="CHEBI:139507"/>
        <dbReference type="ChEBI" id="CHEBI:139510"/>
        <dbReference type="EC" id="2.4.1.155"/>
    </reaction>
</comment>
<dbReference type="Pfam" id="PF15024">
    <property type="entry name" value="Glyco_transf_18"/>
    <property type="match status" value="1"/>
</dbReference>
<dbReference type="PANTHER" id="PTHR15075:SF2">
    <property type="entry name" value="ALPHA-1,6-MANNOSYLGLYCOPROTEIN 6-BETA-N-ACETYLGLUCOSAMINYLTRANSFERASE"/>
    <property type="match status" value="1"/>
</dbReference>
<evidence type="ECO:0000256" key="13">
    <source>
        <dbReference type="ARBA" id="ARBA00048243"/>
    </source>
</evidence>
<keyword evidence="9" id="KW-1133">Transmembrane helix</keyword>
<proteinExistence type="inferred from homology"/>
<evidence type="ECO:0000256" key="10">
    <source>
        <dbReference type="ARBA" id="ARBA00023034"/>
    </source>
</evidence>
<name>A0A0B6YQB6_9EUPU</name>
<organism evidence="15">
    <name type="scientific">Arion vulgaris</name>
    <dbReference type="NCBI Taxonomy" id="1028688"/>
    <lineage>
        <taxon>Eukaryota</taxon>
        <taxon>Metazoa</taxon>
        <taxon>Spiralia</taxon>
        <taxon>Lophotrochozoa</taxon>
        <taxon>Mollusca</taxon>
        <taxon>Gastropoda</taxon>
        <taxon>Heterobranchia</taxon>
        <taxon>Euthyneura</taxon>
        <taxon>Panpulmonata</taxon>
        <taxon>Eupulmonata</taxon>
        <taxon>Stylommatophora</taxon>
        <taxon>Helicina</taxon>
        <taxon>Arionoidea</taxon>
        <taxon>Arionidae</taxon>
        <taxon>Arion</taxon>
    </lineage>
</organism>
<evidence type="ECO:0000256" key="9">
    <source>
        <dbReference type="ARBA" id="ARBA00022989"/>
    </source>
</evidence>
<dbReference type="UniPathway" id="UPA00378"/>
<evidence type="ECO:0000256" key="4">
    <source>
        <dbReference type="ARBA" id="ARBA00012671"/>
    </source>
</evidence>
<evidence type="ECO:0000256" key="1">
    <source>
        <dbReference type="ARBA" id="ARBA00004323"/>
    </source>
</evidence>
<evidence type="ECO:0000256" key="3">
    <source>
        <dbReference type="ARBA" id="ARBA00007477"/>
    </source>
</evidence>
<dbReference type="EC" id="2.4.1.155" evidence="4"/>
<evidence type="ECO:0000256" key="12">
    <source>
        <dbReference type="ARBA" id="ARBA00023180"/>
    </source>
</evidence>
<feature type="non-terminal residue" evidence="15">
    <location>
        <position position="1"/>
    </location>
</feature>
<dbReference type="InterPro" id="IPR052105">
    <property type="entry name" value="MGAT5_Glycosyltransferase"/>
</dbReference>
<evidence type="ECO:0000256" key="8">
    <source>
        <dbReference type="ARBA" id="ARBA00022968"/>
    </source>
</evidence>
<dbReference type="PANTHER" id="PTHR15075">
    <property type="entry name" value="ALPHA-MANNOSIDE BETA-1,6-N-ACETYLGLUCOSAMINYLTRANSFERASE"/>
    <property type="match status" value="1"/>
</dbReference>
<dbReference type="GO" id="GO:0000139">
    <property type="term" value="C:Golgi membrane"/>
    <property type="evidence" value="ECO:0007669"/>
    <property type="project" value="UniProtKB-SubCell"/>
</dbReference>
<evidence type="ECO:0000256" key="5">
    <source>
        <dbReference type="ARBA" id="ARBA00022676"/>
    </source>
</evidence>
<protein>
    <recommendedName>
        <fullName evidence="4">alpha-1,6-mannosyl-glycoprotein 6-beta-N-acetylglucosaminyltransferase</fullName>
        <ecNumber evidence="4">2.4.1.155</ecNumber>
    </recommendedName>
</protein>
<evidence type="ECO:0000256" key="11">
    <source>
        <dbReference type="ARBA" id="ARBA00023136"/>
    </source>
</evidence>
<accession>A0A0B6YQB6</accession>
<evidence type="ECO:0000256" key="7">
    <source>
        <dbReference type="ARBA" id="ARBA00022692"/>
    </source>
</evidence>
<comment type="similarity">
    <text evidence="3">Belongs to the glycosyltransferase 18 family.</text>
</comment>
<gene>
    <name evidence="15" type="primary">ORF30843</name>
</gene>
<dbReference type="InterPro" id="IPR026116">
    <property type="entry name" value="GT18_cat"/>
</dbReference>
<sequence>YIENQNFCSFQRNQVKWPPKTSVEIIFSEPGKSCKEACWTKNRICASSHFSELNSKTALGNYTECQSMSHSANIYYPAFDTKSQTCTTQDEP</sequence>
<evidence type="ECO:0000259" key="14">
    <source>
        <dbReference type="Pfam" id="PF15024"/>
    </source>
</evidence>
<comment type="pathway">
    <text evidence="2">Protein modification; protein glycosylation.</text>
</comment>
<evidence type="ECO:0000313" key="15">
    <source>
        <dbReference type="EMBL" id="CEK57695.1"/>
    </source>
</evidence>
<reference evidence="15" key="1">
    <citation type="submission" date="2014-12" db="EMBL/GenBank/DDBJ databases">
        <title>Insight into the proteome of Arion vulgaris.</title>
        <authorList>
            <person name="Aradska J."/>
            <person name="Bulat T."/>
            <person name="Smidak R."/>
            <person name="Sarate P."/>
            <person name="Gangsoo J."/>
            <person name="Sialana F."/>
            <person name="Bilban M."/>
            <person name="Lubec G."/>
        </authorList>
    </citation>
    <scope>NUCLEOTIDE SEQUENCE</scope>
    <source>
        <tissue evidence="15">Skin</tissue>
    </source>
</reference>
<keyword evidence="7" id="KW-0812">Transmembrane</keyword>
<keyword evidence="11" id="KW-0472">Membrane</keyword>
<comment type="subcellular location">
    <subcellularLocation>
        <location evidence="1">Golgi apparatus membrane</location>
        <topology evidence="1">Single-pass type II membrane protein</topology>
    </subcellularLocation>
</comment>
<keyword evidence="5" id="KW-0328">Glycosyltransferase</keyword>
<dbReference type="GO" id="GO:0006487">
    <property type="term" value="P:protein N-linked glycosylation"/>
    <property type="evidence" value="ECO:0007669"/>
    <property type="project" value="TreeGrafter"/>
</dbReference>
<feature type="domain" description="Glycosyltransferase family 18 catalytic" evidence="14">
    <location>
        <begin position="1"/>
        <end position="91"/>
    </location>
</feature>
<evidence type="ECO:0000256" key="6">
    <source>
        <dbReference type="ARBA" id="ARBA00022679"/>
    </source>
</evidence>